<dbReference type="Proteomes" id="UP000265520">
    <property type="component" value="Unassembled WGS sequence"/>
</dbReference>
<name>A0A392RCD8_9FABA</name>
<keyword evidence="2" id="KW-1185">Reference proteome</keyword>
<dbReference type="EMBL" id="LXQA010212398">
    <property type="protein sequence ID" value="MCI34293.1"/>
    <property type="molecule type" value="Genomic_DNA"/>
</dbReference>
<accession>A0A392RCD8</accession>
<organism evidence="1 2">
    <name type="scientific">Trifolium medium</name>
    <dbReference type="NCBI Taxonomy" id="97028"/>
    <lineage>
        <taxon>Eukaryota</taxon>
        <taxon>Viridiplantae</taxon>
        <taxon>Streptophyta</taxon>
        <taxon>Embryophyta</taxon>
        <taxon>Tracheophyta</taxon>
        <taxon>Spermatophyta</taxon>
        <taxon>Magnoliopsida</taxon>
        <taxon>eudicotyledons</taxon>
        <taxon>Gunneridae</taxon>
        <taxon>Pentapetalae</taxon>
        <taxon>rosids</taxon>
        <taxon>fabids</taxon>
        <taxon>Fabales</taxon>
        <taxon>Fabaceae</taxon>
        <taxon>Papilionoideae</taxon>
        <taxon>50 kb inversion clade</taxon>
        <taxon>NPAAA clade</taxon>
        <taxon>Hologalegina</taxon>
        <taxon>IRL clade</taxon>
        <taxon>Trifolieae</taxon>
        <taxon>Trifolium</taxon>
    </lineage>
</organism>
<dbReference type="AlphaFoldDB" id="A0A392RCD8"/>
<proteinExistence type="predicted"/>
<evidence type="ECO:0000313" key="2">
    <source>
        <dbReference type="Proteomes" id="UP000265520"/>
    </source>
</evidence>
<comment type="caution">
    <text evidence="1">The sequence shown here is derived from an EMBL/GenBank/DDBJ whole genome shotgun (WGS) entry which is preliminary data.</text>
</comment>
<reference evidence="1 2" key="1">
    <citation type="journal article" date="2018" name="Front. Plant Sci.">
        <title>Red Clover (Trifolium pratense) and Zigzag Clover (T. medium) - A Picture of Genomic Similarities and Differences.</title>
        <authorList>
            <person name="Dluhosova J."/>
            <person name="Istvanek J."/>
            <person name="Nedelnik J."/>
            <person name="Repkova J."/>
        </authorList>
    </citation>
    <scope>NUCLEOTIDE SEQUENCE [LARGE SCALE GENOMIC DNA]</scope>
    <source>
        <strain evidence="2">cv. 10/8</strain>
        <tissue evidence="1">Leaf</tissue>
    </source>
</reference>
<feature type="non-terminal residue" evidence="1">
    <location>
        <position position="1"/>
    </location>
</feature>
<sequence>ITIKYSKSRVNLWCIRVHDVAAFRQARARRKSQMVWAQQNCNRKL</sequence>
<protein>
    <submittedName>
        <fullName evidence="1">Uncharacterized protein</fullName>
    </submittedName>
</protein>
<evidence type="ECO:0000313" key="1">
    <source>
        <dbReference type="EMBL" id="MCI34293.1"/>
    </source>
</evidence>